<dbReference type="Pfam" id="PF00069">
    <property type="entry name" value="Pkinase"/>
    <property type="match status" value="1"/>
</dbReference>
<comment type="caution">
    <text evidence="10">The sequence shown here is derived from an EMBL/GenBank/DDBJ whole genome shotgun (WGS) entry which is preliminary data.</text>
</comment>
<dbReference type="GO" id="GO:0004674">
    <property type="term" value="F:protein serine/threonine kinase activity"/>
    <property type="evidence" value="ECO:0007669"/>
    <property type="project" value="UniProtKB-KW"/>
</dbReference>
<dbReference type="OrthoDB" id="193931at2759"/>
<dbReference type="GO" id="GO:0035556">
    <property type="term" value="P:intracellular signal transduction"/>
    <property type="evidence" value="ECO:0007669"/>
    <property type="project" value="TreeGrafter"/>
</dbReference>
<sequence>MLGKNEKVKNIGNYTVGKEIGQGTFGKVKLGMHNLTSEKVAIKVLEKAKIADVADVERVAREIYILKLIRHQNLIQLYDIIDTPKKIYLIMEFAPGGELFDYIVSKKKLKEKDACKFFQQIISGIEYLHKVNIVHRDLKPENLLLDHEKNIKFVDFGLSNIYKNTELLKTACGSPCYAAPEMIAGKRYVPIGVDIWSSGVILYAMICGYLPFEDPNTSKLYKKILAGDYECPKFITAEARDLIKSILTTDPEKRITIAQIKAHPWFRQVNQQLNHGIIVGYDYIPIDKSIIGSLKTFNIDPETAQTLVENNKHDSTSAAYYLMLSKHIQNGGKRLNYSEECFIPKAVNSSLTFLQNINRSVNNSRAHSKRFSEACVLKDNERRVLMTQSGHNRNGSTGLPSVKGNTNKATRELISLSPGNKDYNRGRPKYKLVPADNSNPKKNVYKARGNINPLNDSIEYPVKNDKNYKVNPRMIGTAAQ</sequence>
<dbReference type="FunFam" id="1.10.510.10:FF:000740">
    <property type="entry name" value="SNF1-related protein kinase, putative"/>
    <property type="match status" value="1"/>
</dbReference>
<keyword evidence="3 6" id="KW-0547">Nucleotide-binding</keyword>
<dbReference type="Proteomes" id="UP000187209">
    <property type="component" value="Unassembled WGS sequence"/>
</dbReference>
<dbReference type="EMBL" id="MPUH01002280">
    <property type="protein sequence ID" value="OMJ65269.1"/>
    <property type="molecule type" value="Genomic_DNA"/>
</dbReference>
<dbReference type="SMART" id="SM00220">
    <property type="entry name" value="S_TKc"/>
    <property type="match status" value="1"/>
</dbReference>
<gene>
    <name evidence="10" type="ORF">SteCoe_38655</name>
</gene>
<dbReference type="PANTHER" id="PTHR24346">
    <property type="entry name" value="MAP/MICROTUBULE AFFINITY-REGULATING KINASE"/>
    <property type="match status" value="1"/>
</dbReference>
<dbReference type="Gene3D" id="1.10.510.10">
    <property type="entry name" value="Transferase(Phosphotransferase) domain 1"/>
    <property type="match status" value="1"/>
</dbReference>
<comment type="similarity">
    <text evidence="7">Belongs to the protein kinase superfamily.</text>
</comment>
<proteinExistence type="inferred from homology"/>
<evidence type="ECO:0000256" key="4">
    <source>
        <dbReference type="ARBA" id="ARBA00022777"/>
    </source>
</evidence>
<evidence type="ECO:0000256" key="6">
    <source>
        <dbReference type="PROSITE-ProRule" id="PRU10141"/>
    </source>
</evidence>
<evidence type="ECO:0000313" key="11">
    <source>
        <dbReference type="Proteomes" id="UP000187209"/>
    </source>
</evidence>
<dbReference type="PROSITE" id="PS00107">
    <property type="entry name" value="PROTEIN_KINASE_ATP"/>
    <property type="match status" value="1"/>
</dbReference>
<dbReference type="FunFam" id="3.30.200.20:FF:000003">
    <property type="entry name" value="Non-specific serine/threonine protein kinase"/>
    <property type="match status" value="1"/>
</dbReference>
<keyword evidence="4" id="KW-0418">Kinase</keyword>
<dbReference type="CDD" id="cd14003">
    <property type="entry name" value="STKc_AMPK-like"/>
    <property type="match status" value="1"/>
</dbReference>
<evidence type="ECO:0000256" key="1">
    <source>
        <dbReference type="ARBA" id="ARBA00022527"/>
    </source>
</evidence>
<evidence type="ECO:0000256" key="8">
    <source>
        <dbReference type="SAM" id="MobiDB-lite"/>
    </source>
</evidence>
<keyword evidence="2" id="KW-0808">Transferase</keyword>
<evidence type="ECO:0000256" key="5">
    <source>
        <dbReference type="ARBA" id="ARBA00022840"/>
    </source>
</evidence>
<evidence type="ECO:0000256" key="2">
    <source>
        <dbReference type="ARBA" id="ARBA00022679"/>
    </source>
</evidence>
<protein>
    <recommendedName>
        <fullName evidence="9">Protein kinase domain-containing protein</fullName>
    </recommendedName>
</protein>
<evidence type="ECO:0000313" key="10">
    <source>
        <dbReference type="EMBL" id="OMJ65269.1"/>
    </source>
</evidence>
<dbReference type="InterPro" id="IPR011009">
    <property type="entry name" value="Kinase-like_dom_sf"/>
</dbReference>
<dbReference type="GO" id="GO:0005524">
    <property type="term" value="F:ATP binding"/>
    <property type="evidence" value="ECO:0007669"/>
    <property type="project" value="UniProtKB-UniRule"/>
</dbReference>
<evidence type="ECO:0000256" key="7">
    <source>
        <dbReference type="RuleBase" id="RU000304"/>
    </source>
</evidence>
<feature type="region of interest" description="Disordered" evidence="8">
    <location>
        <begin position="416"/>
        <end position="442"/>
    </location>
</feature>
<reference evidence="10 11" key="1">
    <citation type="submission" date="2016-11" db="EMBL/GenBank/DDBJ databases">
        <title>The macronuclear genome of Stentor coeruleus: a giant cell with tiny introns.</title>
        <authorList>
            <person name="Slabodnick M."/>
            <person name="Ruby J.G."/>
            <person name="Reiff S.B."/>
            <person name="Swart E.C."/>
            <person name="Gosai S."/>
            <person name="Prabakaran S."/>
            <person name="Witkowska E."/>
            <person name="Larue G.E."/>
            <person name="Fisher S."/>
            <person name="Freeman R.M."/>
            <person name="Gunawardena J."/>
            <person name="Chu W."/>
            <person name="Stover N.A."/>
            <person name="Gregory B.D."/>
            <person name="Nowacki M."/>
            <person name="Derisi J."/>
            <person name="Roy S.W."/>
            <person name="Marshall W.F."/>
            <person name="Sood P."/>
        </authorList>
    </citation>
    <scope>NUCLEOTIDE SEQUENCE [LARGE SCALE GENOMIC DNA]</scope>
    <source>
        <strain evidence="10">WM001</strain>
    </source>
</reference>
<evidence type="ECO:0000259" key="9">
    <source>
        <dbReference type="PROSITE" id="PS50011"/>
    </source>
</evidence>
<dbReference type="InterPro" id="IPR008271">
    <property type="entry name" value="Ser/Thr_kinase_AS"/>
</dbReference>
<name>A0A1R2AL95_9CILI</name>
<dbReference type="PROSITE" id="PS50011">
    <property type="entry name" value="PROTEIN_KINASE_DOM"/>
    <property type="match status" value="1"/>
</dbReference>
<keyword evidence="5 6" id="KW-0067">ATP-binding</keyword>
<organism evidence="10 11">
    <name type="scientific">Stentor coeruleus</name>
    <dbReference type="NCBI Taxonomy" id="5963"/>
    <lineage>
        <taxon>Eukaryota</taxon>
        <taxon>Sar</taxon>
        <taxon>Alveolata</taxon>
        <taxon>Ciliophora</taxon>
        <taxon>Postciliodesmatophora</taxon>
        <taxon>Heterotrichea</taxon>
        <taxon>Heterotrichida</taxon>
        <taxon>Stentoridae</taxon>
        <taxon>Stentor</taxon>
    </lineage>
</organism>
<keyword evidence="1 7" id="KW-0723">Serine/threonine-protein kinase</keyword>
<dbReference type="AlphaFoldDB" id="A0A1R2AL95"/>
<feature type="binding site" evidence="6">
    <location>
        <position position="43"/>
    </location>
    <ligand>
        <name>ATP</name>
        <dbReference type="ChEBI" id="CHEBI:30616"/>
    </ligand>
</feature>
<evidence type="ECO:0000256" key="3">
    <source>
        <dbReference type="ARBA" id="ARBA00022741"/>
    </source>
</evidence>
<dbReference type="SUPFAM" id="SSF56112">
    <property type="entry name" value="Protein kinase-like (PK-like)"/>
    <property type="match status" value="1"/>
</dbReference>
<feature type="domain" description="Protein kinase" evidence="9">
    <location>
        <begin position="14"/>
        <end position="266"/>
    </location>
</feature>
<dbReference type="GO" id="GO:0005737">
    <property type="term" value="C:cytoplasm"/>
    <property type="evidence" value="ECO:0007669"/>
    <property type="project" value="TreeGrafter"/>
</dbReference>
<keyword evidence="11" id="KW-1185">Reference proteome</keyword>
<dbReference type="PANTHER" id="PTHR24346:SF82">
    <property type="entry name" value="KP78A-RELATED"/>
    <property type="match status" value="1"/>
</dbReference>
<accession>A0A1R2AL95</accession>
<dbReference type="PROSITE" id="PS00108">
    <property type="entry name" value="PROTEIN_KINASE_ST"/>
    <property type="match status" value="1"/>
</dbReference>
<dbReference type="InterPro" id="IPR017441">
    <property type="entry name" value="Protein_kinase_ATP_BS"/>
</dbReference>
<dbReference type="InterPro" id="IPR000719">
    <property type="entry name" value="Prot_kinase_dom"/>
</dbReference>